<organism evidence="2 3">
    <name type="scientific">Hermetia illucens</name>
    <name type="common">Black soldier fly</name>
    <dbReference type="NCBI Taxonomy" id="343691"/>
    <lineage>
        <taxon>Eukaryota</taxon>
        <taxon>Metazoa</taxon>
        <taxon>Ecdysozoa</taxon>
        <taxon>Arthropoda</taxon>
        <taxon>Hexapoda</taxon>
        <taxon>Insecta</taxon>
        <taxon>Pterygota</taxon>
        <taxon>Neoptera</taxon>
        <taxon>Endopterygota</taxon>
        <taxon>Diptera</taxon>
        <taxon>Brachycera</taxon>
        <taxon>Stratiomyomorpha</taxon>
        <taxon>Stratiomyidae</taxon>
        <taxon>Hermetiinae</taxon>
        <taxon>Hermetia</taxon>
    </lineage>
</organism>
<evidence type="ECO:0000313" key="2">
    <source>
        <dbReference type="EMBL" id="CAD7087179.1"/>
    </source>
</evidence>
<proteinExistence type="predicted"/>
<accession>A0A7R8UU97</accession>
<feature type="compositionally biased region" description="Polar residues" evidence="1">
    <location>
        <begin position="232"/>
        <end position="243"/>
    </location>
</feature>
<keyword evidence="3" id="KW-1185">Reference proteome</keyword>
<dbReference type="AlphaFoldDB" id="A0A7R8UU97"/>
<sequence length="384" mass="43747">MSEDQHHQQQSSPKERKSIHDIRNQDLVSRFLAATPPYLYSAPVGPNNFFFSDMLRSLVQARNNENARNIQLQQAALGRRPRKRPWSQHRPYYEHIKERKELIAEEKPPPPPEKPLELTNKQLFPISAKYPKADHHRDDIPEKLIPKVGQHNSGTENKVTQEFDSNLQNETPPNLQEPPAASLPPSDLVLPPPPPVWYPPIYPPYGIDPLHFFIDLRVSGHIYDRKKDNASPGANSDNNNITNADPDGIGKHRHGSAFTVPPPRNDSSKPNSTTVDLEKMNNGYKYYDLSTDAKENHLNSKNTNYVLQNLPRIYTHMNSRDSDNDMDNKSDADVDDLTEDNLDKENSNHIDVEVIENVRSRSSETRSSNSTSDELQSGEIHQID</sequence>
<protein>
    <submittedName>
        <fullName evidence="2">Uncharacterized protein</fullName>
    </submittedName>
</protein>
<feature type="region of interest" description="Disordered" evidence="1">
    <location>
        <begin position="166"/>
        <end position="187"/>
    </location>
</feature>
<dbReference type="FunCoup" id="A0A7R8UU97">
    <property type="interactions" value="31"/>
</dbReference>
<feature type="region of interest" description="Disordered" evidence="1">
    <location>
        <begin position="316"/>
        <end position="384"/>
    </location>
</feature>
<feature type="region of interest" description="Disordered" evidence="1">
    <location>
        <begin position="227"/>
        <end position="279"/>
    </location>
</feature>
<feature type="compositionally biased region" description="Low complexity" evidence="1">
    <location>
        <begin position="178"/>
        <end position="187"/>
    </location>
</feature>
<name>A0A7R8UU97_HERIL</name>
<feature type="compositionally biased region" description="Basic and acidic residues" evidence="1">
    <location>
        <begin position="341"/>
        <end position="364"/>
    </location>
</feature>
<dbReference type="Proteomes" id="UP000594454">
    <property type="component" value="Chromosome 4"/>
</dbReference>
<dbReference type="OrthoDB" id="7669009at2759"/>
<evidence type="ECO:0000256" key="1">
    <source>
        <dbReference type="SAM" id="MobiDB-lite"/>
    </source>
</evidence>
<feature type="compositionally biased region" description="Basic and acidic residues" evidence="1">
    <location>
        <begin position="318"/>
        <end position="332"/>
    </location>
</feature>
<reference evidence="2 3" key="1">
    <citation type="submission" date="2020-11" db="EMBL/GenBank/DDBJ databases">
        <authorList>
            <person name="Wallbank WR R."/>
            <person name="Pardo Diaz C."/>
            <person name="Kozak K."/>
            <person name="Martin S."/>
            <person name="Jiggins C."/>
            <person name="Moest M."/>
            <person name="Warren A I."/>
            <person name="Generalovic N T."/>
            <person name="Byers J.R.P. K."/>
            <person name="Montejo-Kovacevich G."/>
            <person name="Yen C E."/>
        </authorList>
    </citation>
    <scope>NUCLEOTIDE SEQUENCE [LARGE SCALE GENOMIC DNA]</scope>
</reference>
<feature type="region of interest" description="Disordered" evidence="1">
    <location>
        <begin position="1"/>
        <end position="22"/>
    </location>
</feature>
<evidence type="ECO:0000313" key="3">
    <source>
        <dbReference type="Proteomes" id="UP000594454"/>
    </source>
</evidence>
<dbReference type="InParanoid" id="A0A7R8UU97"/>
<gene>
    <name evidence="2" type="ORF">HERILL_LOCUS9901</name>
</gene>
<dbReference type="OMA" id="WYPPYPM"/>
<dbReference type="EMBL" id="LR899012">
    <property type="protein sequence ID" value="CAD7087179.1"/>
    <property type="molecule type" value="Genomic_DNA"/>
</dbReference>